<reference evidence="10 11" key="1">
    <citation type="submission" date="2016-10" db="EMBL/GenBank/DDBJ databases">
        <authorList>
            <person name="de Groot N.N."/>
        </authorList>
    </citation>
    <scope>NUCLEOTIDE SEQUENCE [LARGE SCALE GENOMIC DNA]</scope>
    <source>
        <strain evidence="10 11">Nl18</strain>
    </source>
</reference>
<evidence type="ECO:0000256" key="6">
    <source>
        <dbReference type="ARBA" id="ARBA00022670"/>
    </source>
</evidence>
<dbReference type="RefSeq" id="WP_074745809.1">
    <property type="nucleotide sequence ID" value="NZ_FOCT01000005.1"/>
</dbReference>
<evidence type="ECO:0000256" key="1">
    <source>
        <dbReference type="ARBA" id="ARBA00001092"/>
    </source>
</evidence>
<dbReference type="PIRSF" id="PIRSF032067">
    <property type="entry name" value="Cyanophycinase"/>
    <property type="match status" value="1"/>
</dbReference>
<accession>A0A1H8HGP3</accession>
<keyword evidence="6" id="KW-0645">Protease</keyword>
<comment type="function">
    <text evidence="2">Exopeptidase that catalyzes the hydrolytic cleavage of multi-L-arginyl-poly-L-aspartic acid (cyanophycin; a water-insoluble reserve polymer) into aspartate-arginine dipeptides.</text>
</comment>
<dbReference type="AlphaFoldDB" id="A0A1H8HGP3"/>
<evidence type="ECO:0000313" key="10">
    <source>
        <dbReference type="EMBL" id="SEN55402.1"/>
    </source>
</evidence>
<comment type="catalytic activity">
    <reaction evidence="1">
        <text>[L-4-(L-arginin-2-N-yl)aspartate](n) + H2O = [L-4-(L-arginin-2-N-yl)aspartate](n-1) + L-4-(L-arginin-2-N-yl)aspartate</text>
        <dbReference type="Rhea" id="RHEA:12845"/>
        <dbReference type="Rhea" id="RHEA-COMP:13728"/>
        <dbReference type="Rhea" id="RHEA-COMP:13734"/>
        <dbReference type="ChEBI" id="CHEBI:15377"/>
        <dbReference type="ChEBI" id="CHEBI:137986"/>
        <dbReference type="ChEBI" id="CHEBI:137991"/>
        <dbReference type="EC" id="3.4.15.6"/>
    </reaction>
</comment>
<dbReference type="Proteomes" id="UP000183898">
    <property type="component" value="Unassembled WGS sequence"/>
</dbReference>
<dbReference type="InterPro" id="IPR011811">
    <property type="entry name" value="Peptidase_S51_cyanophycinase"/>
</dbReference>
<dbReference type="EMBL" id="FOCT01000005">
    <property type="protein sequence ID" value="SEN55402.1"/>
    <property type="molecule type" value="Genomic_DNA"/>
</dbReference>
<keyword evidence="8" id="KW-0720">Serine protease</keyword>
<keyword evidence="7" id="KW-0378">Hydrolase</keyword>
<organism evidence="10 11">
    <name type="scientific">Nitrosospira multiformis</name>
    <dbReference type="NCBI Taxonomy" id="1231"/>
    <lineage>
        <taxon>Bacteria</taxon>
        <taxon>Pseudomonadati</taxon>
        <taxon>Pseudomonadota</taxon>
        <taxon>Betaproteobacteria</taxon>
        <taxon>Nitrosomonadales</taxon>
        <taxon>Nitrosomonadaceae</taxon>
        <taxon>Nitrosospira</taxon>
    </lineage>
</organism>
<dbReference type="PANTHER" id="PTHR36175:SF1">
    <property type="entry name" value="CYANOPHYCINASE"/>
    <property type="match status" value="1"/>
</dbReference>
<gene>
    <name evidence="10" type="ORF">SAMN05216404_105131</name>
</gene>
<evidence type="ECO:0000256" key="5">
    <source>
        <dbReference type="ARBA" id="ARBA00015719"/>
    </source>
</evidence>
<dbReference type="Pfam" id="PF03575">
    <property type="entry name" value="Peptidase_S51"/>
    <property type="match status" value="1"/>
</dbReference>
<evidence type="ECO:0000256" key="2">
    <source>
        <dbReference type="ARBA" id="ARBA00002039"/>
    </source>
</evidence>
<comment type="similarity">
    <text evidence="3">Belongs to the peptidase S51 family.</text>
</comment>
<dbReference type="CDD" id="cd03145">
    <property type="entry name" value="GAT1_cyanophycinase"/>
    <property type="match status" value="1"/>
</dbReference>
<dbReference type="EC" id="3.4.15.6" evidence="4"/>
<evidence type="ECO:0000313" key="11">
    <source>
        <dbReference type="Proteomes" id="UP000183898"/>
    </source>
</evidence>
<dbReference type="SUPFAM" id="SSF52317">
    <property type="entry name" value="Class I glutamine amidotransferase-like"/>
    <property type="match status" value="1"/>
</dbReference>
<evidence type="ECO:0000256" key="7">
    <source>
        <dbReference type="ARBA" id="ARBA00022801"/>
    </source>
</evidence>
<dbReference type="InterPro" id="IPR029062">
    <property type="entry name" value="Class_I_gatase-like"/>
</dbReference>
<evidence type="ECO:0000256" key="9">
    <source>
        <dbReference type="SAM" id="SignalP"/>
    </source>
</evidence>
<dbReference type="InterPro" id="IPR005320">
    <property type="entry name" value="Peptidase_S51"/>
</dbReference>
<dbReference type="GO" id="GO:0008236">
    <property type="term" value="F:serine-type peptidase activity"/>
    <property type="evidence" value="ECO:0007669"/>
    <property type="project" value="UniProtKB-KW"/>
</dbReference>
<feature type="chain" id="PRO_5010213027" description="Cyanophycinase" evidence="9">
    <location>
        <begin position="34"/>
        <end position="348"/>
    </location>
</feature>
<feature type="signal peptide" evidence="9">
    <location>
        <begin position="1"/>
        <end position="33"/>
    </location>
</feature>
<proteinExistence type="inferred from homology"/>
<dbReference type="PANTHER" id="PTHR36175">
    <property type="entry name" value="CYANOPHYCINASE"/>
    <property type="match status" value="1"/>
</dbReference>
<keyword evidence="9" id="KW-0732">Signal</keyword>
<dbReference type="GO" id="GO:0006508">
    <property type="term" value="P:proteolysis"/>
    <property type="evidence" value="ECO:0007669"/>
    <property type="project" value="UniProtKB-KW"/>
</dbReference>
<protein>
    <recommendedName>
        <fullName evidence="5">Cyanophycinase</fullName>
        <ecNumber evidence="4">3.4.15.6</ecNumber>
    </recommendedName>
</protein>
<dbReference type="GO" id="GO:0008241">
    <property type="term" value="F:peptidyl-dipeptidase activity"/>
    <property type="evidence" value="ECO:0007669"/>
    <property type="project" value="UniProtKB-EC"/>
</dbReference>
<name>A0A1H8HGP3_9PROT</name>
<evidence type="ECO:0000256" key="8">
    <source>
        <dbReference type="ARBA" id="ARBA00022825"/>
    </source>
</evidence>
<dbReference type="Gene3D" id="3.40.50.880">
    <property type="match status" value="1"/>
</dbReference>
<sequence length="348" mass="37279">MDIRDCANKSFPRLFAHLTLASAAVFTAFGVLAEPKPKGYEYYLTGNAVDAVLPQRPPSPSTLLMGGGPDVDAAFKWMIQKAGGGDFVVIRVRGADGYNQYVYDMGGIDSIETLVIKTREAASDPFVLDRIKKAEILFIAGGDQSDYINLWKGTALETAINELIGRNAPIGGTSAGLAVLGQFDFVALNGTVYSDDALADPYNRRMTLDREFLTAPGLNGVIADAHLDTRDRMGRLLTFLARTIQDQWVSVESARGIGLDVETALAIDNGIAIRLGVGSAYFLRPTIAPTVCQSGQPLTFRNVMVDRLSGSGSFHLGRWTSPGNGTTRYDLSAETGVLVSSQPGGGIY</sequence>
<evidence type="ECO:0000256" key="4">
    <source>
        <dbReference type="ARBA" id="ARBA00013115"/>
    </source>
</evidence>
<evidence type="ECO:0000256" key="3">
    <source>
        <dbReference type="ARBA" id="ARBA00006534"/>
    </source>
</evidence>